<reference evidence="2" key="3">
    <citation type="submission" date="2021-06" db="EMBL/GenBank/DDBJ databases">
        <title>Updating the genus Pseudomonas: Description of 43 new species and partition of the Pseudomonas putida group.</title>
        <authorList>
            <person name="Girard L."/>
            <person name="Lood C."/>
            <person name="Vandamme P."/>
            <person name="Rokni-Zadeh H."/>
            <person name="Van Noort V."/>
            <person name="Hofte M."/>
            <person name="Lavigne R."/>
            <person name="De Mot R."/>
        </authorList>
    </citation>
    <scope>NUCLEOTIDE SEQUENCE</scope>
    <source>
        <strain evidence="2">RW4S2</strain>
    </source>
</reference>
<sequence length="49" mass="5490">MRGLVSVKRVVDYNVKVRAQGPFASKVEVAGDKLNVTRSRPALYLCERL</sequence>
<dbReference type="EMBL" id="JABWRP010000010">
    <property type="protein sequence ID" value="MBC3471767.1"/>
    <property type="molecule type" value="Genomic_DNA"/>
</dbReference>
<dbReference type="EMBL" id="JABWRP020000015">
    <property type="protein sequence ID" value="MBV4543203.1"/>
    <property type="molecule type" value="Genomic_DNA"/>
</dbReference>
<evidence type="ECO:0000313" key="3">
    <source>
        <dbReference type="Proteomes" id="UP000628137"/>
    </source>
</evidence>
<proteinExistence type="predicted"/>
<organism evidence="1">
    <name type="scientific">Pseudomonas vlassakiae</name>
    <dbReference type="NCBI Taxonomy" id="485888"/>
    <lineage>
        <taxon>Bacteria</taxon>
        <taxon>Pseudomonadati</taxon>
        <taxon>Pseudomonadota</taxon>
        <taxon>Gammaproteobacteria</taxon>
        <taxon>Pseudomonadales</taxon>
        <taxon>Pseudomonadaceae</taxon>
        <taxon>Pseudomonas</taxon>
    </lineage>
</organism>
<evidence type="ECO:0008006" key="4">
    <source>
        <dbReference type="Google" id="ProtNLM"/>
    </source>
</evidence>
<dbReference type="Proteomes" id="UP000628137">
    <property type="component" value="Unassembled WGS sequence"/>
</dbReference>
<evidence type="ECO:0000313" key="1">
    <source>
        <dbReference type="EMBL" id="MBC3471767.1"/>
    </source>
</evidence>
<name>A0A923K5G7_9PSED</name>
<reference evidence="1 3" key="1">
    <citation type="journal article" date="2020" name="Microorganisms">
        <title>Reliable Identification of Environmental Pseudomonas Isolates Using the rpoD Gene.</title>
        <authorList>
            <consortium name="The Broad Institute Genome Sequencing Platform"/>
            <person name="Girard L."/>
            <person name="Lood C."/>
            <person name="Rokni-Zadeh H."/>
            <person name="van Noort V."/>
            <person name="Lavigne R."/>
            <person name="De Mot R."/>
        </authorList>
    </citation>
    <scope>NUCLEOTIDE SEQUENCE</scope>
    <source>
        <strain evidence="1 3">RW4S2</strain>
    </source>
</reference>
<reference evidence="1" key="2">
    <citation type="submission" date="2020-07" db="EMBL/GenBank/DDBJ databases">
        <authorList>
            <person name="Lood C."/>
            <person name="Girard L."/>
        </authorList>
    </citation>
    <scope>NUCLEOTIDE SEQUENCE</scope>
    <source>
        <strain evidence="1">RW4S2</strain>
    </source>
</reference>
<gene>
    <name evidence="2" type="ORF">HU738_019355</name>
    <name evidence="1" type="ORF">HU738_14490</name>
</gene>
<protein>
    <recommendedName>
        <fullName evidence="4">Electron transfer flavoprotein subunit beta</fullName>
    </recommendedName>
</protein>
<dbReference type="RefSeq" id="WP_186603149.1">
    <property type="nucleotide sequence ID" value="NZ_JABWRP020000015.1"/>
</dbReference>
<keyword evidence="3" id="KW-1185">Reference proteome</keyword>
<dbReference type="AlphaFoldDB" id="A0A923K5G7"/>
<accession>A0A923K5G7</accession>
<comment type="caution">
    <text evidence="1">The sequence shown here is derived from an EMBL/GenBank/DDBJ whole genome shotgun (WGS) entry which is preliminary data.</text>
</comment>
<evidence type="ECO:0000313" key="2">
    <source>
        <dbReference type="EMBL" id="MBV4543203.1"/>
    </source>
</evidence>